<keyword evidence="1" id="KW-1133">Transmembrane helix</keyword>
<organism evidence="3 4">
    <name type="scientific">Leucocoprinus leucothites</name>
    <dbReference type="NCBI Taxonomy" id="201217"/>
    <lineage>
        <taxon>Eukaryota</taxon>
        <taxon>Fungi</taxon>
        <taxon>Dikarya</taxon>
        <taxon>Basidiomycota</taxon>
        <taxon>Agaricomycotina</taxon>
        <taxon>Agaricomycetes</taxon>
        <taxon>Agaricomycetidae</taxon>
        <taxon>Agaricales</taxon>
        <taxon>Agaricineae</taxon>
        <taxon>Agaricaceae</taxon>
        <taxon>Leucocoprinus</taxon>
    </lineage>
</organism>
<evidence type="ECO:0000313" key="3">
    <source>
        <dbReference type="EMBL" id="KAF5364140.1"/>
    </source>
</evidence>
<dbReference type="EMBL" id="JAACJO010000001">
    <property type="protein sequence ID" value="KAF5364140.1"/>
    <property type="molecule type" value="Genomic_DNA"/>
</dbReference>
<evidence type="ECO:0000313" key="4">
    <source>
        <dbReference type="Proteomes" id="UP000559027"/>
    </source>
</evidence>
<name>A0A8H5GG47_9AGAR</name>
<feature type="transmembrane region" description="Helical" evidence="1">
    <location>
        <begin position="111"/>
        <end position="132"/>
    </location>
</feature>
<gene>
    <name evidence="3" type="ORF">D9756_000142</name>
</gene>
<feature type="transmembrane region" description="Helical" evidence="1">
    <location>
        <begin position="85"/>
        <end position="104"/>
    </location>
</feature>
<accession>A0A8H5GG47</accession>
<keyword evidence="1" id="KW-0472">Membrane</keyword>
<feature type="transmembrane region" description="Helical" evidence="1">
    <location>
        <begin position="152"/>
        <end position="174"/>
    </location>
</feature>
<protein>
    <recommendedName>
        <fullName evidence="2">DUF6534 domain-containing protein</fullName>
    </recommendedName>
</protein>
<dbReference type="Proteomes" id="UP000559027">
    <property type="component" value="Unassembled WGS sequence"/>
</dbReference>
<keyword evidence="1" id="KW-0812">Transmembrane</keyword>
<dbReference type="OrthoDB" id="3223377at2759"/>
<feature type="transmembrane region" description="Helical" evidence="1">
    <location>
        <begin position="58"/>
        <end position="79"/>
    </location>
</feature>
<dbReference type="PANTHER" id="PTHR40465">
    <property type="entry name" value="CHROMOSOME 1, WHOLE GENOME SHOTGUN SEQUENCE"/>
    <property type="match status" value="1"/>
</dbReference>
<dbReference type="AlphaFoldDB" id="A0A8H5GG47"/>
<comment type="caution">
    <text evidence="3">The sequence shown here is derived from an EMBL/GenBank/DDBJ whole genome shotgun (WGS) entry which is preliminary data.</text>
</comment>
<dbReference type="Pfam" id="PF20152">
    <property type="entry name" value="DUF6534"/>
    <property type="match status" value="1"/>
</dbReference>
<dbReference type="PANTHER" id="PTHR40465:SF1">
    <property type="entry name" value="DUF6534 DOMAIN-CONTAINING PROTEIN"/>
    <property type="match status" value="1"/>
</dbReference>
<feature type="transmembrane region" description="Helical" evidence="1">
    <location>
        <begin position="25"/>
        <end position="46"/>
    </location>
</feature>
<feature type="domain" description="DUF6534" evidence="2">
    <location>
        <begin position="158"/>
        <end position="248"/>
    </location>
</feature>
<reference evidence="3 4" key="1">
    <citation type="journal article" date="2020" name="ISME J.">
        <title>Uncovering the hidden diversity of litter-decomposition mechanisms in mushroom-forming fungi.</title>
        <authorList>
            <person name="Floudas D."/>
            <person name="Bentzer J."/>
            <person name="Ahren D."/>
            <person name="Johansson T."/>
            <person name="Persson P."/>
            <person name="Tunlid A."/>
        </authorList>
    </citation>
    <scope>NUCLEOTIDE SEQUENCE [LARGE SCALE GENOMIC DNA]</scope>
    <source>
        <strain evidence="3 4">CBS 146.42</strain>
    </source>
</reference>
<proteinExistence type="predicted"/>
<sequence length="307" mass="33806">MSSGEFKTGLPPIPNEIGAIAGPPYLGILLNWWLFGILTLQWYLYYVNFPNDRKLFKVTVHFICFLEMVQSFLTVADGFHCFDTPIMSVTIAFIVQCMYAWRVYILSNLKVVSGIIVFCTLAQTAGGLGIGILTHQIGTITKWQPRFTVFSIIWVTFSAIADILIAGSMTWLLLKSKGWKNGIERNNVMTKIVRLTIETNVASATVAIVTLLVTAFPSIGPPNGTFFLAPSYVLGKLNSYLAMLNNRAILKQEKLRNQSGGSSGGQQQWGLARNPQALAIQTSTYVADDTGSDAFTLSNLKNTDSKV</sequence>
<dbReference type="InterPro" id="IPR045339">
    <property type="entry name" value="DUF6534"/>
</dbReference>
<keyword evidence="4" id="KW-1185">Reference proteome</keyword>
<evidence type="ECO:0000256" key="1">
    <source>
        <dbReference type="SAM" id="Phobius"/>
    </source>
</evidence>
<evidence type="ECO:0000259" key="2">
    <source>
        <dbReference type="Pfam" id="PF20152"/>
    </source>
</evidence>
<feature type="transmembrane region" description="Helical" evidence="1">
    <location>
        <begin position="195"/>
        <end position="219"/>
    </location>
</feature>